<organism evidence="1 2">
    <name type="scientific">Paenibacillus helianthi</name>
    <dbReference type="NCBI Taxonomy" id="1349432"/>
    <lineage>
        <taxon>Bacteria</taxon>
        <taxon>Bacillati</taxon>
        <taxon>Bacillota</taxon>
        <taxon>Bacilli</taxon>
        <taxon>Bacillales</taxon>
        <taxon>Paenibacillaceae</taxon>
        <taxon>Paenibacillus</taxon>
    </lineage>
</organism>
<keyword evidence="2" id="KW-1185">Reference proteome</keyword>
<accession>A0ABX3EK93</accession>
<proteinExistence type="predicted"/>
<dbReference type="Proteomes" id="UP000186058">
    <property type="component" value="Unassembled WGS sequence"/>
</dbReference>
<evidence type="ECO:0000313" key="2">
    <source>
        <dbReference type="Proteomes" id="UP000186058"/>
    </source>
</evidence>
<dbReference type="RefSeq" id="WP_074108248.1">
    <property type="nucleotide sequence ID" value="NZ_LVWI01000050.1"/>
</dbReference>
<comment type="caution">
    <text evidence="1">The sequence shown here is derived from an EMBL/GenBank/DDBJ whole genome shotgun (WGS) entry which is preliminary data.</text>
</comment>
<name>A0ABX3EK93_9BACL</name>
<gene>
    <name evidence="1" type="ORF">A3844_18860</name>
</gene>
<evidence type="ECO:0008006" key="3">
    <source>
        <dbReference type="Google" id="ProtNLM"/>
    </source>
</evidence>
<reference evidence="1 2" key="1">
    <citation type="submission" date="2016-03" db="EMBL/GenBank/DDBJ databases">
        <authorList>
            <person name="Sant'Anna F.H."/>
            <person name="Ambrosini A."/>
            <person name="Souza R."/>
            <person name="Bach E."/>
            <person name="Fernandes G."/>
            <person name="Balsanelli E."/>
            <person name="Baura V.A."/>
            <person name="Souza E.M."/>
            <person name="Passaglia L."/>
        </authorList>
    </citation>
    <scope>NUCLEOTIDE SEQUENCE [LARGE SCALE GENOMIC DNA]</scope>
    <source>
        <strain evidence="1 2">P26E</strain>
    </source>
</reference>
<protein>
    <recommendedName>
        <fullName evidence="3">RiboL-PSP-HEPN domain-containing protein</fullName>
    </recommendedName>
</protein>
<dbReference type="EMBL" id="LVWI01000050">
    <property type="protein sequence ID" value="OKP84846.1"/>
    <property type="molecule type" value="Genomic_DNA"/>
</dbReference>
<sequence>MSYSYLDTFDEKLNNILKIKSDHYDEACILMFVFLEFLSNFVDKQYPSSNARYNGANFRNFLSEYSGCESILKYIQVEKFLNDKAIIHQPDYKQYIDKIESSLIRVEDGEDLPISSFLNIDDIVDPAHIKYFQKITIFNKIYDLRNLAVHNYRNEIDKGIDALEPVLSYTQNIEEVSEGWFNTYIPFDFMYMIVGNCYKKVREEYKDFADRFFSEEIL</sequence>
<evidence type="ECO:0000313" key="1">
    <source>
        <dbReference type="EMBL" id="OKP84846.1"/>
    </source>
</evidence>